<keyword evidence="1" id="KW-0472">Membrane</keyword>
<keyword evidence="3" id="KW-1185">Reference proteome</keyword>
<gene>
    <name evidence="2" type="ORF">BC781_1018</name>
</gene>
<keyword evidence="1" id="KW-1133">Transmembrane helix</keyword>
<evidence type="ECO:0000256" key="1">
    <source>
        <dbReference type="SAM" id="Phobius"/>
    </source>
</evidence>
<feature type="transmembrane region" description="Helical" evidence="1">
    <location>
        <begin position="151"/>
        <end position="175"/>
    </location>
</feature>
<dbReference type="EMBL" id="QGDO01000001">
    <property type="protein sequence ID" value="PWJ43662.1"/>
    <property type="molecule type" value="Genomic_DNA"/>
</dbReference>
<sequence>MEEISIYLKLGLEHITDPNGYDHILFIVTLGAIYSLVDWKKVLWLVTAFTLGHSITLVLAVLDVVDVNASLIEFLIPLTIALTAFSNIFYNKNSKNRIYENRNSKTANKDILRYTSALLFGLIHGLGFSNYLSSLLGKEAEIVLPLLSFNIGLELGQIAIVLVLLLVSTFVVEFLRARQRDWNLWISGGAFTLACQMMIERW</sequence>
<dbReference type="Proteomes" id="UP000245535">
    <property type="component" value="Unassembled WGS sequence"/>
</dbReference>
<feature type="transmembrane region" description="Helical" evidence="1">
    <location>
        <begin position="42"/>
        <end position="65"/>
    </location>
</feature>
<keyword evidence="1" id="KW-0812">Transmembrane</keyword>
<name>A0A315ZEA0_SEDFL</name>
<dbReference type="RefSeq" id="WP_109615204.1">
    <property type="nucleotide sequence ID" value="NZ_QGDO01000001.1"/>
</dbReference>
<dbReference type="OrthoDB" id="9808870at2"/>
<comment type="caution">
    <text evidence="2">The sequence shown here is derived from an EMBL/GenBank/DDBJ whole genome shotgun (WGS) entry which is preliminary data.</text>
</comment>
<organism evidence="2 3">
    <name type="scientific">Sediminitomix flava</name>
    <dbReference type="NCBI Taxonomy" id="379075"/>
    <lineage>
        <taxon>Bacteria</taxon>
        <taxon>Pseudomonadati</taxon>
        <taxon>Bacteroidota</taxon>
        <taxon>Cytophagia</taxon>
        <taxon>Cytophagales</taxon>
        <taxon>Flammeovirgaceae</taxon>
        <taxon>Sediminitomix</taxon>
    </lineage>
</organism>
<accession>A0A315ZEA0</accession>
<feature type="transmembrane region" description="Helical" evidence="1">
    <location>
        <begin position="71"/>
        <end position="90"/>
    </location>
</feature>
<protein>
    <submittedName>
        <fullName evidence="2">HupE/UreJ protein</fullName>
    </submittedName>
</protein>
<proteinExistence type="predicted"/>
<dbReference type="InterPro" id="IPR032809">
    <property type="entry name" value="Put_HupE_UreJ"/>
</dbReference>
<dbReference type="Pfam" id="PF13795">
    <property type="entry name" value="HupE_UreJ_2"/>
    <property type="match status" value="1"/>
</dbReference>
<evidence type="ECO:0000313" key="3">
    <source>
        <dbReference type="Proteomes" id="UP000245535"/>
    </source>
</evidence>
<dbReference type="AlphaFoldDB" id="A0A315ZEA0"/>
<feature type="transmembrane region" description="Helical" evidence="1">
    <location>
        <begin position="182"/>
        <end position="199"/>
    </location>
</feature>
<evidence type="ECO:0000313" key="2">
    <source>
        <dbReference type="EMBL" id="PWJ43662.1"/>
    </source>
</evidence>
<feature type="transmembrane region" description="Helical" evidence="1">
    <location>
        <begin position="20"/>
        <end position="37"/>
    </location>
</feature>
<feature type="transmembrane region" description="Helical" evidence="1">
    <location>
        <begin position="111"/>
        <end position="131"/>
    </location>
</feature>
<reference evidence="2 3" key="1">
    <citation type="submission" date="2018-03" db="EMBL/GenBank/DDBJ databases">
        <title>Genomic Encyclopedia of Archaeal and Bacterial Type Strains, Phase II (KMG-II): from individual species to whole genera.</title>
        <authorList>
            <person name="Goeker M."/>
        </authorList>
    </citation>
    <scope>NUCLEOTIDE SEQUENCE [LARGE SCALE GENOMIC DNA]</scope>
    <source>
        <strain evidence="2 3">DSM 28229</strain>
    </source>
</reference>